<dbReference type="Gene3D" id="1.25.40.10">
    <property type="entry name" value="Tetratricopeptide repeat domain"/>
    <property type="match status" value="1"/>
</dbReference>
<dbReference type="AlphaFoldDB" id="A0A815QLT7"/>
<keyword evidence="2 3" id="KW-0802">TPR repeat</keyword>
<proteinExistence type="predicted"/>
<feature type="repeat" description="TPR" evidence="3">
    <location>
        <begin position="37"/>
        <end position="70"/>
    </location>
</feature>
<evidence type="ECO:0000256" key="4">
    <source>
        <dbReference type="SAM" id="Phobius"/>
    </source>
</evidence>
<feature type="transmembrane region" description="Helical" evidence="4">
    <location>
        <begin position="243"/>
        <end position="266"/>
    </location>
</feature>
<dbReference type="InterPro" id="IPR019734">
    <property type="entry name" value="TPR_rpt"/>
</dbReference>
<evidence type="ECO:0000313" key="6">
    <source>
        <dbReference type="Proteomes" id="UP000663889"/>
    </source>
</evidence>
<name>A0A815QLT7_9BILA</name>
<dbReference type="EMBL" id="CAJNOU010005063">
    <property type="protein sequence ID" value="CAF1465092.1"/>
    <property type="molecule type" value="Genomic_DNA"/>
</dbReference>
<evidence type="ECO:0000256" key="2">
    <source>
        <dbReference type="ARBA" id="ARBA00022803"/>
    </source>
</evidence>
<dbReference type="Proteomes" id="UP000663889">
    <property type="component" value="Unassembled WGS sequence"/>
</dbReference>
<dbReference type="SMART" id="SM00028">
    <property type="entry name" value="TPR"/>
    <property type="match status" value="3"/>
</dbReference>
<evidence type="ECO:0000256" key="3">
    <source>
        <dbReference type="PROSITE-ProRule" id="PRU00339"/>
    </source>
</evidence>
<dbReference type="Pfam" id="PF13424">
    <property type="entry name" value="TPR_12"/>
    <property type="match status" value="1"/>
</dbReference>
<evidence type="ECO:0000313" key="5">
    <source>
        <dbReference type="EMBL" id="CAF1465092.1"/>
    </source>
</evidence>
<dbReference type="SUPFAM" id="SSF48452">
    <property type="entry name" value="TPR-like"/>
    <property type="match status" value="1"/>
</dbReference>
<keyword evidence="4" id="KW-0472">Membrane</keyword>
<sequence>MSLIFKLQFEYDDALNVQRRALQIRNENIPLDHLMIAKNLEEIGNILFQQVEYDDALNFYQQALTIFEENCPTDHTEIANCLHEIALIWNSKMDYDRAIEYFERCLCIREASLSLDDPVITDTLLYSNLIREKRNHREHSLAYEINYCLMCIKFRPLDQVIIGDSFSRIGQHYEHLNEPKLAIDYYKQAYTSIKSVHLFKSSRGDDEEQSAIHVNNGKIIHDDHQNIKIDKYIIQYLNSKDNLFLQFLSLNVSIRIIFIILCLFIISNTY</sequence>
<dbReference type="PANTHER" id="PTHR45641:SF19">
    <property type="entry name" value="NEPHROCYSTIN-3"/>
    <property type="match status" value="1"/>
</dbReference>
<feature type="repeat" description="TPR" evidence="3">
    <location>
        <begin position="79"/>
        <end position="112"/>
    </location>
</feature>
<dbReference type="InterPro" id="IPR011990">
    <property type="entry name" value="TPR-like_helical_dom_sf"/>
</dbReference>
<accession>A0A815QLT7</accession>
<comment type="caution">
    <text evidence="5">The sequence shown here is derived from an EMBL/GenBank/DDBJ whole genome shotgun (WGS) entry which is preliminary data.</text>
</comment>
<protein>
    <submittedName>
        <fullName evidence="5">Uncharacterized protein</fullName>
    </submittedName>
</protein>
<evidence type="ECO:0000256" key="1">
    <source>
        <dbReference type="ARBA" id="ARBA00022737"/>
    </source>
</evidence>
<keyword evidence="4" id="KW-1133">Transmembrane helix</keyword>
<gene>
    <name evidence="5" type="ORF">SEV965_LOCUS34365</name>
</gene>
<dbReference type="PROSITE" id="PS50005">
    <property type="entry name" value="TPR"/>
    <property type="match status" value="2"/>
</dbReference>
<dbReference type="PANTHER" id="PTHR45641">
    <property type="entry name" value="TETRATRICOPEPTIDE REPEAT PROTEIN (AFU_ORTHOLOGUE AFUA_6G03870)"/>
    <property type="match status" value="1"/>
</dbReference>
<keyword evidence="1" id="KW-0677">Repeat</keyword>
<keyword evidence="4" id="KW-0812">Transmembrane</keyword>
<organism evidence="5 6">
    <name type="scientific">Rotaria sordida</name>
    <dbReference type="NCBI Taxonomy" id="392033"/>
    <lineage>
        <taxon>Eukaryota</taxon>
        <taxon>Metazoa</taxon>
        <taxon>Spiralia</taxon>
        <taxon>Gnathifera</taxon>
        <taxon>Rotifera</taxon>
        <taxon>Eurotatoria</taxon>
        <taxon>Bdelloidea</taxon>
        <taxon>Philodinida</taxon>
        <taxon>Philodinidae</taxon>
        <taxon>Rotaria</taxon>
    </lineage>
</organism>
<reference evidence="5" key="1">
    <citation type="submission" date="2021-02" db="EMBL/GenBank/DDBJ databases">
        <authorList>
            <person name="Nowell W R."/>
        </authorList>
    </citation>
    <scope>NUCLEOTIDE SEQUENCE</scope>
</reference>